<dbReference type="HAMAP" id="MF_02071">
    <property type="entry name" value="RlpA"/>
    <property type="match status" value="1"/>
</dbReference>
<name>A0AAW3ZHI0_9GAMM</name>
<dbReference type="Pfam" id="PF03330">
    <property type="entry name" value="DPBB_1"/>
    <property type="match status" value="1"/>
</dbReference>
<comment type="caution">
    <text evidence="8">The sequence shown here is derived from an EMBL/GenBank/DDBJ whole genome shotgun (WGS) entry which is preliminary data.</text>
</comment>
<dbReference type="EC" id="4.2.2.-" evidence="4"/>
<dbReference type="NCBIfam" id="TIGR00413">
    <property type="entry name" value="rlpA"/>
    <property type="match status" value="1"/>
</dbReference>
<evidence type="ECO:0000313" key="8">
    <source>
        <dbReference type="EMBL" id="MBD8525481.1"/>
    </source>
</evidence>
<evidence type="ECO:0000256" key="6">
    <source>
        <dbReference type="SAM" id="MobiDB-lite"/>
    </source>
</evidence>
<reference evidence="8 9" key="1">
    <citation type="submission" date="2020-09" db="EMBL/GenBank/DDBJ databases">
        <title>Pseudoxanthomonas sp. CAU 1598 isolated from sand of Yaerae Beach.</title>
        <authorList>
            <person name="Kim W."/>
        </authorList>
    </citation>
    <scope>NUCLEOTIDE SEQUENCE [LARGE SCALE GENOMIC DNA]</scope>
    <source>
        <strain evidence="8 9">CAU 1598</strain>
    </source>
</reference>
<dbReference type="InterPro" id="IPR007730">
    <property type="entry name" value="SPOR-like_dom"/>
</dbReference>
<dbReference type="GO" id="GO:0009279">
    <property type="term" value="C:cell outer membrane"/>
    <property type="evidence" value="ECO:0007669"/>
    <property type="project" value="TreeGrafter"/>
</dbReference>
<feature type="domain" description="SPOR" evidence="7">
    <location>
        <begin position="134"/>
        <end position="214"/>
    </location>
</feature>
<gene>
    <name evidence="4" type="primary">rlpA</name>
    <name evidence="8" type="ORF">IFO71_06965</name>
</gene>
<dbReference type="SUPFAM" id="SSF110997">
    <property type="entry name" value="Sporulation related repeat"/>
    <property type="match status" value="1"/>
</dbReference>
<accession>A0AAW3ZHI0</accession>
<dbReference type="GO" id="GO:0042834">
    <property type="term" value="F:peptidoglycan binding"/>
    <property type="evidence" value="ECO:0007669"/>
    <property type="project" value="InterPro"/>
</dbReference>
<dbReference type="Proteomes" id="UP000613768">
    <property type="component" value="Unassembled WGS sequence"/>
</dbReference>
<dbReference type="GO" id="GO:0008932">
    <property type="term" value="F:lytic endotransglycosylase activity"/>
    <property type="evidence" value="ECO:0007669"/>
    <property type="project" value="UniProtKB-UniRule"/>
</dbReference>
<dbReference type="EMBL" id="JACYTR010000009">
    <property type="protein sequence ID" value="MBD8525481.1"/>
    <property type="molecule type" value="Genomic_DNA"/>
</dbReference>
<dbReference type="Gene3D" id="3.30.70.1070">
    <property type="entry name" value="Sporulation related repeat"/>
    <property type="match status" value="1"/>
</dbReference>
<dbReference type="PANTHER" id="PTHR34183:SF1">
    <property type="entry name" value="ENDOLYTIC PEPTIDOGLYCAN TRANSGLYCOSYLASE RLPA"/>
    <property type="match status" value="1"/>
</dbReference>
<protein>
    <recommendedName>
        <fullName evidence="4">Endolytic peptidoglycan transglycosylase RlpA</fullName>
        <ecNumber evidence="4">4.2.2.-</ecNumber>
    </recommendedName>
</protein>
<dbReference type="Pfam" id="PF05036">
    <property type="entry name" value="SPOR"/>
    <property type="match status" value="1"/>
</dbReference>
<dbReference type="GO" id="GO:0000270">
    <property type="term" value="P:peptidoglycan metabolic process"/>
    <property type="evidence" value="ECO:0007669"/>
    <property type="project" value="UniProtKB-UniRule"/>
</dbReference>
<feature type="region of interest" description="Disordered" evidence="6">
    <location>
        <begin position="102"/>
        <end position="135"/>
    </location>
</feature>
<dbReference type="InterPro" id="IPR034718">
    <property type="entry name" value="RlpA"/>
</dbReference>
<dbReference type="SUPFAM" id="SSF50685">
    <property type="entry name" value="Barwin-like endoglucanases"/>
    <property type="match status" value="1"/>
</dbReference>
<evidence type="ECO:0000313" key="9">
    <source>
        <dbReference type="Proteomes" id="UP000613768"/>
    </source>
</evidence>
<evidence type="ECO:0000256" key="2">
    <source>
        <dbReference type="ARBA" id="ARBA00023239"/>
    </source>
</evidence>
<comment type="similarity">
    <text evidence="4 5">Belongs to the RlpA family.</text>
</comment>
<sequence length="214" mass="23549">MDSAKGYRERGIASWYGNKFHGRPTSSFEPYDMYKFTAAHKTLPLPSFVRVVNLDNGRSVVVRVNDRGPFHDGRIIDLSYAAAVRLGMHLKGTASVEVEAIDPSDRRMAQQAPPLHRSAMPAPSRGGGHGSNSAGGSDRRFLQIASFAEKDNAKRLQQRLQDAGVDGVKLVAARVGNQRVWRVRLGPYQAWSEIEQAKQALRGMGLGEPQLVPE</sequence>
<keyword evidence="9" id="KW-1185">Reference proteome</keyword>
<dbReference type="PANTHER" id="PTHR34183">
    <property type="entry name" value="ENDOLYTIC PEPTIDOGLYCAN TRANSGLYCOSYLASE RLPA"/>
    <property type="match status" value="1"/>
</dbReference>
<evidence type="ECO:0000256" key="5">
    <source>
        <dbReference type="RuleBase" id="RU003495"/>
    </source>
</evidence>
<dbReference type="InterPro" id="IPR009009">
    <property type="entry name" value="RlpA-like_DPBB"/>
</dbReference>
<evidence type="ECO:0000259" key="7">
    <source>
        <dbReference type="PROSITE" id="PS51724"/>
    </source>
</evidence>
<dbReference type="GO" id="GO:0071555">
    <property type="term" value="P:cell wall organization"/>
    <property type="evidence" value="ECO:0007669"/>
    <property type="project" value="UniProtKB-KW"/>
</dbReference>
<dbReference type="PROSITE" id="PS51724">
    <property type="entry name" value="SPOR"/>
    <property type="match status" value="1"/>
</dbReference>
<dbReference type="AlphaFoldDB" id="A0AAW3ZHI0"/>
<keyword evidence="1" id="KW-0732">Signal</keyword>
<dbReference type="CDD" id="cd22268">
    <property type="entry name" value="DPBB_RlpA-like"/>
    <property type="match status" value="1"/>
</dbReference>
<dbReference type="FunFam" id="2.40.40.10:FF:000003">
    <property type="entry name" value="Endolytic peptidoglycan transglycosylase RlpA"/>
    <property type="match status" value="1"/>
</dbReference>
<keyword evidence="3 4" id="KW-0961">Cell wall biogenesis/degradation</keyword>
<comment type="function">
    <text evidence="4">Lytic transglycosylase with a strong preference for naked glycan strands that lack stem peptides.</text>
</comment>
<evidence type="ECO:0000256" key="1">
    <source>
        <dbReference type="ARBA" id="ARBA00022729"/>
    </source>
</evidence>
<evidence type="ECO:0000256" key="3">
    <source>
        <dbReference type="ARBA" id="ARBA00023316"/>
    </source>
</evidence>
<keyword evidence="2 4" id="KW-0456">Lyase</keyword>
<evidence type="ECO:0000256" key="4">
    <source>
        <dbReference type="HAMAP-Rule" id="MF_02071"/>
    </source>
</evidence>
<dbReference type="InterPro" id="IPR036908">
    <property type="entry name" value="RlpA-like_sf"/>
</dbReference>
<dbReference type="Gene3D" id="2.40.40.10">
    <property type="entry name" value="RlpA-like domain"/>
    <property type="match status" value="1"/>
</dbReference>
<dbReference type="InterPro" id="IPR012997">
    <property type="entry name" value="RplA"/>
</dbReference>
<proteinExistence type="inferred from homology"/>
<organism evidence="8 9">
    <name type="scientific">Pseudomarimonas arenosa</name>
    <dbReference type="NCBI Taxonomy" id="2774145"/>
    <lineage>
        <taxon>Bacteria</taxon>
        <taxon>Pseudomonadati</taxon>
        <taxon>Pseudomonadota</taxon>
        <taxon>Gammaproteobacteria</taxon>
        <taxon>Lysobacterales</taxon>
        <taxon>Lysobacteraceae</taxon>
        <taxon>Pseudomarimonas</taxon>
    </lineage>
</organism>
<dbReference type="InterPro" id="IPR036680">
    <property type="entry name" value="SPOR-like_sf"/>
</dbReference>